<dbReference type="InterPro" id="IPR029018">
    <property type="entry name" value="Hex-like_dom2"/>
</dbReference>
<dbReference type="OrthoDB" id="5136785at2"/>
<evidence type="ECO:0000256" key="2">
    <source>
        <dbReference type="SAM" id="SignalP"/>
    </source>
</evidence>
<dbReference type="AlphaFoldDB" id="A0A5C6B1L2"/>
<reference evidence="3 4" key="1">
    <citation type="submission" date="2019-02" db="EMBL/GenBank/DDBJ databases">
        <title>Deep-cultivation of Planctomycetes and their phenomic and genomic characterization uncovers novel biology.</title>
        <authorList>
            <person name="Wiegand S."/>
            <person name="Jogler M."/>
            <person name="Boedeker C."/>
            <person name="Pinto D."/>
            <person name="Vollmers J."/>
            <person name="Rivas-Marin E."/>
            <person name="Kohn T."/>
            <person name="Peeters S.H."/>
            <person name="Heuer A."/>
            <person name="Rast P."/>
            <person name="Oberbeckmann S."/>
            <person name="Bunk B."/>
            <person name="Jeske O."/>
            <person name="Meyerdierks A."/>
            <person name="Storesund J.E."/>
            <person name="Kallscheuer N."/>
            <person name="Luecker S."/>
            <person name="Lage O.M."/>
            <person name="Pohl T."/>
            <person name="Merkel B.J."/>
            <person name="Hornburger P."/>
            <person name="Mueller R.-W."/>
            <person name="Bruemmer F."/>
            <person name="Labrenz M."/>
            <person name="Spormann A.M."/>
            <person name="Op Den Camp H."/>
            <person name="Overmann J."/>
            <person name="Amann R."/>
            <person name="Jetten M.S.M."/>
            <person name="Mascher T."/>
            <person name="Medema M.H."/>
            <person name="Devos D.P."/>
            <person name="Kaster A.-K."/>
            <person name="Ovreas L."/>
            <person name="Rohde M."/>
            <person name="Galperin M.Y."/>
            <person name="Jogler C."/>
        </authorList>
    </citation>
    <scope>NUCLEOTIDE SEQUENCE [LARGE SCALE GENOMIC DNA]</scope>
    <source>
        <strain evidence="3 4">CA54</strain>
    </source>
</reference>
<gene>
    <name evidence="3" type="ORF">CA54_58140</name>
</gene>
<keyword evidence="2" id="KW-0732">Signal</keyword>
<evidence type="ECO:0000313" key="3">
    <source>
        <dbReference type="EMBL" id="TWU05126.1"/>
    </source>
</evidence>
<protein>
    <submittedName>
        <fullName evidence="3">Uncharacterized protein</fullName>
    </submittedName>
</protein>
<feature type="chain" id="PRO_5022808369" evidence="2">
    <location>
        <begin position="22"/>
        <end position="134"/>
    </location>
</feature>
<evidence type="ECO:0000313" key="4">
    <source>
        <dbReference type="Proteomes" id="UP000320735"/>
    </source>
</evidence>
<sequence precursor="true">MKHTLILFLVLLLTPLAPIQAAETFLVEDGQPRAEIIADNPQRSVRLAAQELQDYVLKISGSKLPLVTQPSENATKIFVGRSPNTDALKLTPFELKYGAYRIVSGRNWLAFLGDDTDFVPIEPWAKNNNHRASG</sequence>
<comment type="caution">
    <text evidence="3">The sequence shown here is derived from an EMBL/GenBank/DDBJ whole genome shotgun (WGS) entry which is preliminary data.</text>
</comment>
<dbReference type="RefSeq" id="WP_146374231.1">
    <property type="nucleotide sequence ID" value="NZ_SJPP01000004.1"/>
</dbReference>
<dbReference type="GO" id="GO:0016787">
    <property type="term" value="F:hydrolase activity"/>
    <property type="evidence" value="ECO:0007669"/>
    <property type="project" value="UniProtKB-KW"/>
</dbReference>
<evidence type="ECO:0000256" key="1">
    <source>
        <dbReference type="ARBA" id="ARBA00022801"/>
    </source>
</evidence>
<dbReference type="GO" id="GO:0005975">
    <property type="term" value="P:carbohydrate metabolic process"/>
    <property type="evidence" value="ECO:0007669"/>
    <property type="project" value="UniProtKB-ARBA"/>
</dbReference>
<keyword evidence="4" id="KW-1185">Reference proteome</keyword>
<name>A0A5C6B1L2_9PLAN</name>
<dbReference type="Gene3D" id="3.30.379.10">
    <property type="entry name" value="Chitobiase/beta-hexosaminidase domain 2-like"/>
    <property type="match status" value="1"/>
</dbReference>
<feature type="signal peptide" evidence="2">
    <location>
        <begin position="1"/>
        <end position="21"/>
    </location>
</feature>
<dbReference type="EMBL" id="SJPP01000004">
    <property type="protein sequence ID" value="TWU05126.1"/>
    <property type="molecule type" value="Genomic_DNA"/>
</dbReference>
<keyword evidence="1" id="KW-0378">Hydrolase</keyword>
<accession>A0A5C6B1L2</accession>
<proteinExistence type="predicted"/>
<dbReference type="Proteomes" id="UP000320735">
    <property type="component" value="Unassembled WGS sequence"/>
</dbReference>
<organism evidence="3 4">
    <name type="scientific">Symmachiella macrocystis</name>
    <dbReference type="NCBI Taxonomy" id="2527985"/>
    <lineage>
        <taxon>Bacteria</taxon>
        <taxon>Pseudomonadati</taxon>
        <taxon>Planctomycetota</taxon>
        <taxon>Planctomycetia</taxon>
        <taxon>Planctomycetales</taxon>
        <taxon>Planctomycetaceae</taxon>
        <taxon>Symmachiella</taxon>
    </lineage>
</organism>